<sequence>MTSEQPQLKKPAFRVAILSGFAILFLPVSFVLRQHTAIPHPYEVLGSAIQPNYLRTGLENHVLGFATLTSILVVVLVFCIVLYYHPPTEKSHYDEWEQENLEPSEGGE</sequence>
<accession>A0A2R2NVQ7</accession>
<feature type="transmembrane region" description="Helical" evidence="1">
    <location>
        <begin position="62"/>
        <end position="84"/>
    </location>
</feature>
<evidence type="ECO:0000256" key="1">
    <source>
        <dbReference type="SAM" id="Phobius"/>
    </source>
</evidence>
<dbReference type="RefSeq" id="WP_192960665.1">
    <property type="nucleotide sequence ID" value="NZ_KJ619463.1"/>
</dbReference>
<feature type="transmembrane region" description="Helical" evidence="1">
    <location>
        <begin position="12"/>
        <end position="32"/>
    </location>
</feature>
<keyword evidence="1" id="KW-0812">Transmembrane</keyword>
<name>A0A2R2NVQ7_9EURY</name>
<protein>
    <submittedName>
        <fullName evidence="2">Uncharacterized protein</fullName>
    </submittedName>
</protein>
<organism evidence="2">
    <name type="scientific">Halorubrum distributum</name>
    <dbReference type="NCBI Taxonomy" id="29283"/>
    <lineage>
        <taxon>Archaea</taxon>
        <taxon>Methanobacteriati</taxon>
        <taxon>Methanobacteriota</taxon>
        <taxon>Stenosarchaea group</taxon>
        <taxon>Halobacteria</taxon>
        <taxon>Halobacteriales</taxon>
        <taxon>Haloferacaceae</taxon>
        <taxon>Halorubrum</taxon>
        <taxon>Halorubrum distributum group</taxon>
    </lineage>
</organism>
<dbReference type="EMBL" id="KJ619463">
    <property type="protein sequence ID" value="AKB09809.1"/>
    <property type="molecule type" value="Genomic_DNA"/>
</dbReference>
<proteinExistence type="predicted"/>
<keyword evidence="1" id="KW-1133">Transmembrane helix</keyword>
<evidence type="ECO:0000313" key="2">
    <source>
        <dbReference type="EMBL" id="AKB09809.1"/>
    </source>
</evidence>
<reference evidence="2" key="1">
    <citation type="submission" date="2014-03" db="EMBL/GenBank/DDBJ databases">
        <title>pFA-1, a novel haloarchaeal plasmid isolated from the type strain of Halorubrum litoreum, contains an integrase family tyrosine recombinases.</title>
        <authorList>
            <person name="Chen S."/>
            <person name="Qin J."/>
            <person name="Yan Z."/>
            <person name="Yang Z.L."/>
        </authorList>
    </citation>
    <scope>NUCLEOTIDE SEQUENCE</scope>
    <source>
        <strain evidence="2">Fa-1</strain>
        <plasmid evidence="2">pFA-1</plasmid>
    </source>
</reference>
<keyword evidence="1" id="KW-0472">Membrane</keyword>
<keyword evidence="2" id="KW-0614">Plasmid</keyword>
<dbReference type="AlphaFoldDB" id="A0A2R2NVQ7"/>
<geneLocation type="plasmid" evidence="2">
    <name>pFA-1</name>
</geneLocation>